<keyword evidence="3" id="KW-1185">Reference proteome</keyword>
<dbReference type="Proteomes" id="UP000789508">
    <property type="component" value="Unassembled WGS sequence"/>
</dbReference>
<dbReference type="PANTHER" id="PTHR35601:SF1">
    <property type="entry name" value="TOXIN RELE"/>
    <property type="match status" value="1"/>
</dbReference>
<name>A0A9N9HPQ6_9GLOM</name>
<feature type="non-terminal residue" evidence="2">
    <location>
        <position position="1"/>
    </location>
</feature>
<reference evidence="2" key="1">
    <citation type="submission" date="2021-06" db="EMBL/GenBank/DDBJ databases">
        <authorList>
            <person name="Kallberg Y."/>
            <person name="Tangrot J."/>
            <person name="Rosling A."/>
        </authorList>
    </citation>
    <scope>NUCLEOTIDE SEQUENCE</scope>
    <source>
        <strain evidence="2">FL130A</strain>
    </source>
</reference>
<dbReference type="InterPro" id="IPR035093">
    <property type="entry name" value="RelE/ParE_toxin_dom_sf"/>
</dbReference>
<proteinExistence type="predicted"/>
<dbReference type="AlphaFoldDB" id="A0A9N9HPQ6"/>
<protein>
    <submittedName>
        <fullName evidence="2">13092_t:CDS:1</fullName>
    </submittedName>
</protein>
<sequence length="146" mass="17818">KIDRTIAKKIKDKVKNYLAKDPINRGERLLYEYKGFYRYRFEDYRVIYEVKQSELLVVVVKFGHDRYFTDYPQGDYYYLDISFARMIETCSHELAHYFQFVKYGESSCESDLILRNRSYDQGLAQEHKEFTQEIYQMIKNSEEYLE</sequence>
<dbReference type="SUPFAM" id="SSF143011">
    <property type="entry name" value="RelE-like"/>
    <property type="match status" value="1"/>
</dbReference>
<keyword evidence="1" id="KW-1277">Toxin-antitoxin system</keyword>
<evidence type="ECO:0000313" key="3">
    <source>
        <dbReference type="Proteomes" id="UP000789508"/>
    </source>
</evidence>
<comment type="caution">
    <text evidence="2">The sequence shown here is derived from an EMBL/GenBank/DDBJ whole genome shotgun (WGS) entry which is preliminary data.</text>
</comment>
<organism evidence="2 3">
    <name type="scientific">Ambispora leptoticha</name>
    <dbReference type="NCBI Taxonomy" id="144679"/>
    <lineage>
        <taxon>Eukaryota</taxon>
        <taxon>Fungi</taxon>
        <taxon>Fungi incertae sedis</taxon>
        <taxon>Mucoromycota</taxon>
        <taxon>Glomeromycotina</taxon>
        <taxon>Glomeromycetes</taxon>
        <taxon>Archaeosporales</taxon>
        <taxon>Ambisporaceae</taxon>
        <taxon>Ambispora</taxon>
    </lineage>
</organism>
<dbReference type="OrthoDB" id="2444010at2759"/>
<dbReference type="EMBL" id="CAJVPS010019077">
    <property type="protein sequence ID" value="CAG8699670.1"/>
    <property type="molecule type" value="Genomic_DNA"/>
</dbReference>
<accession>A0A9N9HPQ6</accession>
<gene>
    <name evidence="2" type="ORF">ALEPTO_LOCUS11523</name>
</gene>
<dbReference type="PANTHER" id="PTHR35601">
    <property type="entry name" value="TOXIN RELE"/>
    <property type="match status" value="1"/>
</dbReference>
<dbReference type="Gene3D" id="3.30.2310.20">
    <property type="entry name" value="RelE-like"/>
    <property type="match status" value="1"/>
</dbReference>
<evidence type="ECO:0000256" key="1">
    <source>
        <dbReference type="ARBA" id="ARBA00022649"/>
    </source>
</evidence>
<dbReference type="Pfam" id="PF05016">
    <property type="entry name" value="ParE_toxin"/>
    <property type="match status" value="1"/>
</dbReference>
<dbReference type="InterPro" id="IPR007712">
    <property type="entry name" value="RelE/ParE_toxin"/>
</dbReference>
<evidence type="ECO:0000313" key="2">
    <source>
        <dbReference type="EMBL" id="CAG8699670.1"/>
    </source>
</evidence>